<feature type="region of interest" description="Disordered" evidence="1">
    <location>
        <begin position="277"/>
        <end position="297"/>
    </location>
</feature>
<evidence type="ECO:0000313" key="4">
    <source>
        <dbReference type="Proteomes" id="UP000791080"/>
    </source>
</evidence>
<evidence type="ECO:0000313" key="3">
    <source>
        <dbReference type="EMBL" id="MCP2331834.1"/>
    </source>
</evidence>
<proteinExistence type="predicted"/>
<dbReference type="Pfam" id="PF17765">
    <property type="entry name" value="MLTR_LBD"/>
    <property type="match status" value="1"/>
</dbReference>
<dbReference type="Gene3D" id="1.10.260.40">
    <property type="entry name" value="lambda repressor-like DNA-binding domains"/>
    <property type="match status" value="1"/>
</dbReference>
<dbReference type="Proteomes" id="UP000791080">
    <property type="component" value="Unassembled WGS sequence"/>
</dbReference>
<sequence>MPENTFGDFLRHRREQLRPADVGLTSSARRRTPGLRREEVAGRAGISVDHYARLEQGRGRRPTVAVLAALARALLLTEAEHGYLHRLVLKASDEPAESEPLDDRARLLLGTMDRAPAVVVDRRYDLLAWNGPADTLFGGLVDRPGEQRNLLWLLFCDPGLRQLLDPVDADRMGTELVGSLRAHAERLDPALERVIRRLAGSSAVFRKIWPRHRFVEPGWGSVRIRHQGVERRGVGEVVRLAESESEFGEPGARPDPPPAAPDELFADLDLEEGADDFEVAPEDPDAPPPPPDSAPPRELLAEAGRVSYAVLGLPESGQRMITFLAPPGCLARRAFAAMTAGCDPRVESWIGESGLLR</sequence>
<dbReference type="InterPro" id="IPR010982">
    <property type="entry name" value="Lambda_DNA-bd_dom_sf"/>
</dbReference>
<dbReference type="RefSeq" id="WP_051313799.1">
    <property type="nucleotide sequence ID" value="NZ_AUBJ02000001.1"/>
</dbReference>
<dbReference type="EMBL" id="AUBJ02000001">
    <property type="protein sequence ID" value="MCP2331834.1"/>
    <property type="molecule type" value="Genomic_DNA"/>
</dbReference>
<dbReference type="PANTHER" id="PTHR35010:SF2">
    <property type="entry name" value="BLL4672 PROTEIN"/>
    <property type="match status" value="1"/>
</dbReference>
<evidence type="ECO:0000259" key="2">
    <source>
        <dbReference type="PROSITE" id="PS50943"/>
    </source>
</evidence>
<dbReference type="InterPro" id="IPR001387">
    <property type="entry name" value="Cro/C1-type_HTH"/>
</dbReference>
<dbReference type="SMART" id="SM00530">
    <property type="entry name" value="HTH_XRE"/>
    <property type="match status" value="1"/>
</dbReference>
<reference evidence="3 4" key="1">
    <citation type="submission" date="2022-06" db="EMBL/GenBank/DDBJ databases">
        <title>Genomic Encyclopedia of Type Strains, Phase I: the one thousand microbial genomes (KMG-I) project.</title>
        <authorList>
            <person name="Kyrpides N."/>
        </authorList>
    </citation>
    <scope>NUCLEOTIDE SEQUENCE [LARGE SCALE GENOMIC DNA]</scope>
    <source>
        <strain evidence="3 4">DSM 43889</strain>
    </source>
</reference>
<dbReference type="SUPFAM" id="SSF47413">
    <property type="entry name" value="lambda repressor-like DNA-binding domains"/>
    <property type="match status" value="1"/>
</dbReference>
<dbReference type="Gene3D" id="3.30.450.180">
    <property type="match status" value="1"/>
</dbReference>
<comment type="caution">
    <text evidence="3">The sequence shown here is derived from an EMBL/GenBank/DDBJ whole genome shotgun (WGS) entry which is preliminary data.</text>
</comment>
<organism evidence="3 4">
    <name type="scientific">Actinoalloteichus caeruleus DSM 43889</name>
    <dbReference type="NCBI Taxonomy" id="1120930"/>
    <lineage>
        <taxon>Bacteria</taxon>
        <taxon>Bacillati</taxon>
        <taxon>Actinomycetota</taxon>
        <taxon>Actinomycetes</taxon>
        <taxon>Pseudonocardiales</taxon>
        <taxon>Pseudonocardiaceae</taxon>
        <taxon>Actinoalloteichus</taxon>
        <taxon>Actinoalloteichus cyanogriseus</taxon>
    </lineage>
</organism>
<evidence type="ECO:0000256" key="1">
    <source>
        <dbReference type="SAM" id="MobiDB-lite"/>
    </source>
</evidence>
<feature type="region of interest" description="Disordered" evidence="1">
    <location>
        <begin position="241"/>
        <end position="263"/>
    </location>
</feature>
<dbReference type="PANTHER" id="PTHR35010">
    <property type="entry name" value="BLL4672 PROTEIN-RELATED"/>
    <property type="match status" value="1"/>
</dbReference>
<dbReference type="CDD" id="cd00093">
    <property type="entry name" value="HTH_XRE"/>
    <property type="match status" value="1"/>
</dbReference>
<keyword evidence="4" id="KW-1185">Reference proteome</keyword>
<protein>
    <submittedName>
        <fullName evidence="3">Helix-turn-helix domain-containing protein</fullName>
    </submittedName>
</protein>
<name>A0ABT1JHQ6_ACTCY</name>
<feature type="domain" description="HTH cro/C1-type" evidence="2">
    <location>
        <begin position="34"/>
        <end position="81"/>
    </location>
</feature>
<dbReference type="Pfam" id="PF13560">
    <property type="entry name" value="HTH_31"/>
    <property type="match status" value="1"/>
</dbReference>
<accession>A0ABT1JHQ6</accession>
<gene>
    <name evidence="3" type="ORF">G443_002104</name>
</gene>
<dbReference type="InterPro" id="IPR041413">
    <property type="entry name" value="MLTR_LBD"/>
</dbReference>
<dbReference type="PROSITE" id="PS50943">
    <property type="entry name" value="HTH_CROC1"/>
    <property type="match status" value="1"/>
</dbReference>